<evidence type="ECO:0000313" key="1">
    <source>
        <dbReference type="EMBL" id="KAJ4724749.1"/>
    </source>
</evidence>
<protein>
    <submittedName>
        <fullName evidence="1">Ubiquitin carboxyl-terminal hydrolase</fullName>
    </submittedName>
</protein>
<accession>A0ACC1YMY1</accession>
<proteinExistence type="predicted"/>
<keyword evidence="1" id="KW-0378">Hydrolase</keyword>
<comment type="caution">
    <text evidence="1">The sequence shown here is derived from an EMBL/GenBank/DDBJ whole genome shotgun (WGS) entry which is preliminary data.</text>
</comment>
<keyword evidence="2" id="KW-1185">Reference proteome</keyword>
<gene>
    <name evidence="1" type="ORF">OWV82_003701</name>
</gene>
<dbReference type="Proteomes" id="UP001164539">
    <property type="component" value="Chromosome 2"/>
</dbReference>
<sequence length="279" mass="32213">MRRQGQYADPGANTYGAGRVQHISGQRMEQNSGHFQGQLEAFTPERDQPYVTSKTERQWRWERDSKVPNPMATQMFNEGQGVDGSRSYFQGQRPDSKLALEKQNNSDPRSRPHEEEMDVGYEDKPLSQTFEGLEQKFHDDIMKLAKEQIDAEDAENTRHREKIKAINAQYDEQLTALRARHASRRDEFLLKESQARQQQYQQAMIEPYPNSGMGPSDPHGYNNTPAATAVGEAYRTYSSDHYDSYRERARFLGGPRDHGFEPRSQYPGGRVYDTGSRYY</sequence>
<dbReference type="EMBL" id="CM051395">
    <property type="protein sequence ID" value="KAJ4724749.1"/>
    <property type="molecule type" value="Genomic_DNA"/>
</dbReference>
<reference evidence="1 2" key="1">
    <citation type="journal article" date="2023" name="Science">
        <title>Complex scaffold remodeling in plant triterpene biosynthesis.</title>
        <authorList>
            <person name="De La Pena R."/>
            <person name="Hodgson H."/>
            <person name="Liu J.C."/>
            <person name="Stephenson M.J."/>
            <person name="Martin A.C."/>
            <person name="Owen C."/>
            <person name="Harkess A."/>
            <person name="Leebens-Mack J."/>
            <person name="Jimenez L.E."/>
            <person name="Osbourn A."/>
            <person name="Sattely E.S."/>
        </authorList>
    </citation>
    <scope>NUCLEOTIDE SEQUENCE [LARGE SCALE GENOMIC DNA]</scope>
    <source>
        <strain evidence="2">cv. JPN11</strain>
        <tissue evidence="1">Leaf</tissue>
    </source>
</reference>
<organism evidence="1 2">
    <name type="scientific">Melia azedarach</name>
    <name type="common">Chinaberry tree</name>
    <dbReference type="NCBI Taxonomy" id="155640"/>
    <lineage>
        <taxon>Eukaryota</taxon>
        <taxon>Viridiplantae</taxon>
        <taxon>Streptophyta</taxon>
        <taxon>Embryophyta</taxon>
        <taxon>Tracheophyta</taxon>
        <taxon>Spermatophyta</taxon>
        <taxon>Magnoliopsida</taxon>
        <taxon>eudicotyledons</taxon>
        <taxon>Gunneridae</taxon>
        <taxon>Pentapetalae</taxon>
        <taxon>rosids</taxon>
        <taxon>malvids</taxon>
        <taxon>Sapindales</taxon>
        <taxon>Meliaceae</taxon>
        <taxon>Melia</taxon>
    </lineage>
</organism>
<evidence type="ECO:0000313" key="2">
    <source>
        <dbReference type="Proteomes" id="UP001164539"/>
    </source>
</evidence>
<name>A0ACC1YMY1_MELAZ</name>